<dbReference type="Pfam" id="PF07728">
    <property type="entry name" value="AAA_5"/>
    <property type="match status" value="1"/>
</dbReference>
<dbReference type="InterPro" id="IPR050764">
    <property type="entry name" value="CbbQ/NirQ/NorQ/GpvN"/>
</dbReference>
<comment type="caution">
    <text evidence="2">The sequence shown here is derived from an EMBL/GenBank/DDBJ whole genome shotgun (WGS) entry which is preliminary data.</text>
</comment>
<proteinExistence type="predicted"/>
<evidence type="ECO:0000313" key="3">
    <source>
        <dbReference type="Proteomes" id="UP001597260"/>
    </source>
</evidence>
<accession>A0ABW3Y7G5</accession>
<gene>
    <name evidence="2" type="ORF">ACFQ4H_02530</name>
</gene>
<dbReference type="Proteomes" id="UP001597260">
    <property type="component" value="Unassembled WGS sequence"/>
</dbReference>
<dbReference type="InterPro" id="IPR011704">
    <property type="entry name" value="ATPase_dyneun-rel_AAA"/>
</dbReference>
<reference evidence="3" key="1">
    <citation type="journal article" date="2019" name="Int. J. Syst. Evol. Microbiol.">
        <title>The Global Catalogue of Microorganisms (GCM) 10K type strain sequencing project: providing services to taxonomists for standard genome sequencing and annotation.</title>
        <authorList>
            <consortium name="The Broad Institute Genomics Platform"/>
            <consortium name="The Broad Institute Genome Sequencing Center for Infectious Disease"/>
            <person name="Wu L."/>
            <person name="Ma J."/>
        </authorList>
    </citation>
    <scope>NUCLEOTIDE SEQUENCE [LARGE SCALE GENOMIC DNA]</scope>
    <source>
        <strain evidence="3">JCM 31037</strain>
    </source>
</reference>
<evidence type="ECO:0000313" key="2">
    <source>
        <dbReference type="EMBL" id="MFD1319960.1"/>
    </source>
</evidence>
<dbReference type="EMBL" id="JBHTMP010000002">
    <property type="protein sequence ID" value="MFD1319960.1"/>
    <property type="molecule type" value="Genomic_DNA"/>
</dbReference>
<dbReference type="InterPro" id="IPR027417">
    <property type="entry name" value="P-loop_NTPase"/>
</dbReference>
<evidence type="ECO:0000259" key="1">
    <source>
        <dbReference type="Pfam" id="PF07728"/>
    </source>
</evidence>
<feature type="domain" description="ATPase dynein-related AAA" evidence="1">
    <location>
        <begin position="73"/>
        <end position="211"/>
    </location>
</feature>
<protein>
    <submittedName>
        <fullName evidence="2">AAA family ATPase</fullName>
    </submittedName>
</protein>
<dbReference type="Gene3D" id="3.40.50.300">
    <property type="entry name" value="P-loop containing nucleotide triphosphate hydrolases"/>
    <property type="match status" value="1"/>
</dbReference>
<dbReference type="PANTHER" id="PTHR42759">
    <property type="entry name" value="MOXR FAMILY PROTEIN"/>
    <property type="match status" value="1"/>
</dbReference>
<dbReference type="RefSeq" id="WP_377566462.1">
    <property type="nucleotide sequence ID" value="NZ_JBHTMP010000002.1"/>
</dbReference>
<name>A0ABW3Y7G5_9ACTN</name>
<sequence length="353" mass="38025">MTVIRQHAEQQFAEELALLAAADDRPRPPGWKLSPQAVVTYLLGDGGKVSPKYVGPRRLMEVAVATLATDRALLLLGVPGTAKTWVSEHLAAAISGNSTLLVQGTAGTAEEAIRYGWNYARLLAEGPSEAALVPSPVMRAMQTGAVARFEELTRVPSDVQDTLITILSEKTLPVPELGSEVQAAKGFNIIATANDRDRGVNELSSALRRRFNTVVLPVPGSADEEVDIVARRVAQLGRSLELPEVPPAMEEIRRVVTVFRELRTGLTEDGRTKLKSPTGTLSTAEAISVVTNGWALAAHFGDGVLRPSDVAAGIVGAVVKDPATDPVIWREYLETVVRERDGWLPFYRAARDV</sequence>
<keyword evidence="3" id="KW-1185">Reference proteome</keyword>
<organism evidence="2 3">
    <name type="scientific">Micromonospora sonneratiae</name>
    <dbReference type="NCBI Taxonomy" id="1184706"/>
    <lineage>
        <taxon>Bacteria</taxon>
        <taxon>Bacillati</taxon>
        <taxon>Actinomycetota</taxon>
        <taxon>Actinomycetes</taxon>
        <taxon>Micromonosporales</taxon>
        <taxon>Micromonosporaceae</taxon>
        <taxon>Micromonospora</taxon>
    </lineage>
</organism>
<dbReference type="SUPFAM" id="SSF52540">
    <property type="entry name" value="P-loop containing nucleoside triphosphate hydrolases"/>
    <property type="match status" value="1"/>
</dbReference>
<dbReference type="PANTHER" id="PTHR42759:SF1">
    <property type="entry name" value="MAGNESIUM-CHELATASE SUBUNIT CHLD"/>
    <property type="match status" value="1"/>
</dbReference>